<evidence type="ECO:0000256" key="1">
    <source>
        <dbReference type="SAM" id="MobiDB-lite"/>
    </source>
</evidence>
<dbReference type="InterPro" id="IPR021145">
    <property type="entry name" value="Portal_protein_SPP1_Gp6-like"/>
</dbReference>
<proteinExistence type="predicted"/>
<feature type="region of interest" description="Disordered" evidence="1">
    <location>
        <begin position="428"/>
        <end position="463"/>
    </location>
</feature>
<accession>A0A7Y0EL27</accession>
<evidence type="ECO:0000313" key="2">
    <source>
        <dbReference type="EMBL" id="NMM64390.1"/>
    </source>
</evidence>
<dbReference type="Proteomes" id="UP000537131">
    <property type="component" value="Unassembled WGS sequence"/>
</dbReference>
<dbReference type="Pfam" id="PF05133">
    <property type="entry name" value="SPP1_portal"/>
    <property type="match status" value="1"/>
</dbReference>
<keyword evidence="3" id="KW-1185">Reference proteome</keyword>
<comment type="caution">
    <text evidence="2">The sequence shown here is derived from an EMBL/GenBank/DDBJ whole genome shotgun (WGS) entry which is preliminary data.</text>
</comment>
<dbReference type="EMBL" id="JABBNI010000036">
    <property type="protein sequence ID" value="NMM64390.1"/>
    <property type="molecule type" value="Genomic_DNA"/>
</dbReference>
<dbReference type="RefSeq" id="WP_169298971.1">
    <property type="nucleotide sequence ID" value="NZ_JABBNI010000036.1"/>
</dbReference>
<protein>
    <submittedName>
        <fullName evidence="2">Phage portal protein</fullName>
    </submittedName>
</protein>
<evidence type="ECO:0000313" key="3">
    <source>
        <dbReference type="Proteomes" id="UP000537131"/>
    </source>
</evidence>
<dbReference type="AlphaFoldDB" id="A0A7Y0EL27"/>
<name>A0A7Y0EL27_9CLOT</name>
<sequence>MDTNTPIKTIDSLDTTLRKVVTQCCSQYQSEKLLNETKYKYYKDHHDIVDNYISVDKRSNQICQCNFIGRFIDEEISYILGKPVSFTPKNGKTDVIMDIDYYLAHWSKKHNQNLCRDLSIYGKAYELFYINQDKEFCAKILNPLNSFGLIDENNMVVLFLYFYRKPFIDNIFIDIYTDNEIITVKGGTLEVISRKPNVFLGRVPVAFANIDRTIFDMIKGLNDSYNVTLSNAVNENSDFRNAYLKVCGASVKEDDIKYFDTKGIINVPKDANIDFLIKELNDGYLKTTLKELKDDIYECTGHIDTSEKPSSNTSSLALRGRLLTLEQRCQLIADSLTDVIMIRLKFLFLFLKNYQAGFKKKNNKSYDYKNIEVKFSPNVPTDLSMISSIISQLGGVDISQETKLSLLPFIENPKLEMKRIRDEQDKNMLNLDDDYNPYDDEKVDENKTNIPDNGDPSNVPNSINYIGV</sequence>
<gene>
    <name evidence="2" type="ORF">HBE96_17355</name>
</gene>
<feature type="compositionally biased region" description="Acidic residues" evidence="1">
    <location>
        <begin position="431"/>
        <end position="443"/>
    </location>
</feature>
<organism evidence="2 3">
    <name type="scientific">Clostridium muellerianum</name>
    <dbReference type="NCBI Taxonomy" id="2716538"/>
    <lineage>
        <taxon>Bacteria</taxon>
        <taxon>Bacillati</taxon>
        <taxon>Bacillota</taxon>
        <taxon>Clostridia</taxon>
        <taxon>Eubacteriales</taxon>
        <taxon>Clostridiaceae</taxon>
        <taxon>Clostridium</taxon>
    </lineage>
</organism>
<feature type="compositionally biased region" description="Polar residues" evidence="1">
    <location>
        <begin position="448"/>
        <end position="463"/>
    </location>
</feature>
<reference evidence="2 3" key="1">
    <citation type="submission" date="2020-06" db="EMBL/GenBank/DDBJ databases">
        <title>Complete Genome Sequence of Clostridium muelleri sp. nov. P21T, an Acid-Alcohol Producing Acetogen Isolated from Old Hay.</title>
        <authorList>
            <person name="Duncan K.E."/>
            <person name="Tanner R.S."/>
        </authorList>
    </citation>
    <scope>NUCLEOTIDE SEQUENCE [LARGE SCALE GENOMIC DNA]</scope>
    <source>
        <strain evidence="2 3">P21</strain>
    </source>
</reference>